<evidence type="ECO:0000256" key="1">
    <source>
        <dbReference type="ARBA" id="ARBA00004236"/>
    </source>
</evidence>
<evidence type="ECO:0000313" key="8">
    <source>
        <dbReference type="EMBL" id="KAF3949035.1"/>
    </source>
</evidence>
<dbReference type="SMART" id="SM00369">
    <property type="entry name" value="LRR_TYP"/>
    <property type="match status" value="6"/>
</dbReference>
<dbReference type="OrthoDB" id="676979at2759"/>
<protein>
    <submittedName>
        <fullName evidence="8">Uncharacterized protein</fullName>
    </submittedName>
</protein>
<evidence type="ECO:0000256" key="3">
    <source>
        <dbReference type="ARBA" id="ARBA00022614"/>
    </source>
</evidence>
<keyword evidence="6" id="KW-0472">Membrane</keyword>
<dbReference type="GO" id="GO:0005886">
    <property type="term" value="C:plasma membrane"/>
    <property type="evidence" value="ECO:0007669"/>
    <property type="project" value="UniProtKB-SubCell"/>
</dbReference>
<comment type="subcellular location">
    <subcellularLocation>
        <location evidence="1">Cell membrane</location>
    </subcellularLocation>
</comment>
<comment type="caution">
    <text evidence="8">The sequence shown here is derived from an EMBL/GenBank/DDBJ whole genome shotgun (WGS) entry which is preliminary data.</text>
</comment>
<keyword evidence="2" id="KW-1003">Cell membrane</keyword>
<evidence type="ECO:0000256" key="2">
    <source>
        <dbReference type="ARBA" id="ARBA00022475"/>
    </source>
</evidence>
<keyword evidence="7" id="KW-0325">Glycoprotein</keyword>
<evidence type="ECO:0000313" key="9">
    <source>
        <dbReference type="Proteomes" id="UP000737018"/>
    </source>
</evidence>
<evidence type="ECO:0000256" key="5">
    <source>
        <dbReference type="ARBA" id="ARBA00022737"/>
    </source>
</evidence>
<dbReference type="FunFam" id="3.80.10.10:FF:000383">
    <property type="entry name" value="Leucine-rich repeat receptor protein kinase EMS1"/>
    <property type="match status" value="2"/>
</dbReference>
<keyword evidence="9" id="KW-1185">Reference proteome</keyword>
<dbReference type="PROSITE" id="PS51450">
    <property type="entry name" value="LRR"/>
    <property type="match status" value="2"/>
</dbReference>
<dbReference type="SUPFAM" id="SSF52058">
    <property type="entry name" value="L domain-like"/>
    <property type="match status" value="1"/>
</dbReference>
<dbReference type="AlphaFoldDB" id="A0A8J4Q9W3"/>
<organism evidence="8 9">
    <name type="scientific">Castanea mollissima</name>
    <name type="common">Chinese chestnut</name>
    <dbReference type="NCBI Taxonomy" id="60419"/>
    <lineage>
        <taxon>Eukaryota</taxon>
        <taxon>Viridiplantae</taxon>
        <taxon>Streptophyta</taxon>
        <taxon>Embryophyta</taxon>
        <taxon>Tracheophyta</taxon>
        <taxon>Spermatophyta</taxon>
        <taxon>Magnoliopsida</taxon>
        <taxon>eudicotyledons</taxon>
        <taxon>Gunneridae</taxon>
        <taxon>Pentapetalae</taxon>
        <taxon>rosids</taxon>
        <taxon>fabids</taxon>
        <taxon>Fagales</taxon>
        <taxon>Fagaceae</taxon>
        <taxon>Castanea</taxon>
    </lineage>
</organism>
<dbReference type="EMBL" id="JRKL02006358">
    <property type="protein sequence ID" value="KAF3949035.1"/>
    <property type="molecule type" value="Genomic_DNA"/>
</dbReference>
<dbReference type="InterPro" id="IPR032675">
    <property type="entry name" value="LRR_dom_sf"/>
</dbReference>
<evidence type="ECO:0000256" key="4">
    <source>
        <dbReference type="ARBA" id="ARBA00022729"/>
    </source>
</evidence>
<dbReference type="FunFam" id="3.80.10.10:FF:000041">
    <property type="entry name" value="LRR receptor-like serine/threonine-protein kinase ERECTA"/>
    <property type="match status" value="1"/>
</dbReference>
<proteinExistence type="predicted"/>
<dbReference type="PANTHER" id="PTHR48004">
    <property type="entry name" value="OS01G0149700 PROTEIN"/>
    <property type="match status" value="1"/>
</dbReference>
<dbReference type="InterPro" id="IPR052941">
    <property type="entry name" value="StomDev_PlantInt_Reg"/>
</dbReference>
<gene>
    <name evidence="8" type="ORF">CMV_025038</name>
</gene>
<dbReference type="PANTHER" id="PTHR48004:SF58">
    <property type="entry name" value="OS01G0162200 PROTEIN"/>
    <property type="match status" value="1"/>
</dbReference>
<keyword evidence="4" id="KW-0732">Signal</keyword>
<dbReference type="InterPro" id="IPR003591">
    <property type="entry name" value="Leu-rich_rpt_typical-subtyp"/>
</dbReference>
<dbReference type="Proteomes" id="UP000737018">
    <property type="component" value="Unassembled WGS sequence"/>
</dbReference>
<accession>A0A8J4Q9W3</accession>
<dbReference type="SUPFAM" id="SSF52075">
    <property type="entry name" value="Outer arm dynein light chain 1"/>
    <property type="match status" value="1"/>
</dbReference>
<dbReference type="Pfam" id="PF13855">
    <property type="entry name" value="LRR_8"/>
    <property type="match status" value="1"/>
</dbReference>
<reference evidence="8" key="1">
    <citation type="submission" date="2020-03" db="EMBL/GenBank/DDBJ databases">
        <title>Castanea mollissima Vanexum genome sequencing.</title>
        <authorList>
            <person name="Staton M."/>
        </authorList>
    </citation>
    <scope>NUCLEOTIDE SEQUENCE</scope>
    <source>
        <tissue evidence="8">Leaf</tissue>
    </source>
</reference>
<keyword evidence="5" id="KW-0677">Repeat</keyword>
<sequence>NNLSGEIPSSFSSLRALSYLDLGWNNLNGPISALFGNLTEVIQIFLDNNNFTGQIPSSLLSLKDLNVIDLSYNKFQGSILMSLGNLTKVTNIMLQHNNFTGYIPSSLSHLKDLNLVDLSYNKFEGSIPVSFGNLTKVTTIMLQYNNFTSHIPSSLSNLKDLTFIDFSHNNFGGFGGKISFLTNLTKLIEVDLSYNQLTSQMCEFQPNNSLQYLRVENNRLYGSIPNSISNLVNLIEINLSSNDLSGIVELDKSTNLAELETLDVSNNSRLLGIKSNSNYTFLQKLDLSSCNITEFPNFLKSSKLLKKLELSNNRISSQIPEWTFEVLENLLFLDLHANRLSGEIPSMICNASYLEILDISNNNLSGKGDRAYQPKTQAKKKLMPRGLILCYGLMCALRYCWK</sequence>
<evidence type="ECO:0000256" key="6">
    <source>
        <dbReference type="ARBA" id="ARBA00023136"/>
    </source>
</evidence>
<evidence type="ECO:0000256" key="7">
    <source>
        <dbReference type="ARBA" id="ARBA00023180"/>
    </source>
</evidence>
<dbReference type="Pfam" id="PF00560">
    <property type="entry name" value="LRR_1"/>
    <property type="match status" value="7"/>
</dbReference>
<dbReference type="Gene3D" id="3.80.10.10">
    <property type="entry name" value="Ribonuclease Inhibitor"/>
    <property type="match status" value="3"/>
</dbReference>
<feature type="non-terminal residue" evidence="8">
    <location>
        <position position="1"/>
    </location>
</feature>
<name>A0A8J4Q9W3_9ROSI</name>
<dbReference type="InterPro" id="IPR001611">
    <property type="entry name" value="Leu-rich_rpt"/>
</dbReference>
<keyword evidence="3" id="KW-0433">Leucine-rich repeat</keyword>